<dbReference type="Gene3D" id="1.10.3790.10">
    <property type="entry name" value="NinB"/>
    <property type="match status" value="1"/>
</dbReference>
<dbReference type="NCBIfam" id="NF007281">
    <property type="entry name" value="PRK09741.1"/>
    <property type="match status" value="1"/>
</dbReference>
<dbReference type="OrthoDB" id="7061352at2"/>
<dbReference type="EMBL" id="JMPR01000028">
    <property type="protein sequence ID" value="KFD19678.1"/>
    <property type="molecule type" value="Genomic_DNA"/>
</dbReference>
<dbReference type="RefSeq" id="WP_029989417.1">
    <property type="nucleotide sequence ID" value="NZ_ATMJ01000002.1"/>
</dbReference>
<name>A0A085JGT2_9GAMM</name>
<dbReference type="eggNOG" id="ENOG502ZWCQ">
    <property type="taxonomic scope" value="Bacteria"/>
</dbReference>
<dbReference type="InterPro" id="IPR036619">
    <property type="entry name" value="NinB_sf"/>
</dbReference>
<accession>A0A085JGT2</accession>
<dbReference type="AlphaFoldDB" id="A0A085JGT2"/>
<protein>
    <recommendedName>
        <fullName evidence="3">NinB protein</fullName>
    </recommendedName>
</protein>
<keyword evidence="2" id="KW-1185">Reference proteome</keyword>
<evidence type="ECO:0000313" key="2">
    <source>
        <dbReference type="Proteomes" id="UP000028602"/>
    </source>
</evidence>
<evidence type="ECO:0008006" key="3">
    <source>
        <dbReference type="Google" id="ProtNLM"/>
    </source>
</evidence>
<reference evidence="1 2" key="1">
    <citation type="submission" date="2014-05" db="EMBL/GenBank/DDBJ databases">
        <title>ATOL: Assembling a taxonomically balanced genome-scale reconstruction of the evolutionary history of the Enterobacteriaceae.</title>
        <authorList>
            <person name="Plunkett G.III."/>
            <person name="Neeno-Eckwall E.C."/>
            <person name="Glasner J.D."/>
            <person name="Perna N.T."/>
        </authorList>
    </citation>
    <scope>NUCLEOTIDE SEQUENCE [LARGE SCALE GENOMIC DNA]</scope>
    <source>
        <strain evidence="1 2">ATCC 33301</strain>
    </source>
</reference>
<evidence type="ECO:0000313" key="1">
    <source>
        <dbReference type="EMBL" id="KFD19678.1"/>
    </source>
</evidence>
<proteinExistence type="predicted"/>
<gene>
    <name evidence="1" type="ORF">GTPT_1609</name>
</gene>
<sequence>MPEHGENHEHPKDGIRLHTTNFQAIGQQLSELLQSGNSFRLKVEPWRERRSLSQNSIQHLWYAEMSRYLIAHGRPFASAEWVKDAMKHTYLGYEETERVDVITGERTVIQTLRHTSRLDTGEMHDYLSRVEGWARSIGCLLTVPDNSEYRELQRKQDE</sequence>
<comment type="caution">
    <text evidence="1">The sequence shown here is derived from an EMBL/GenBank/DDBJ whole genome shotgun (WGS) entry which is preliminary data.</text>
</comment>
<dbReference type="SUPFAM" id="SSF103370">
    <property type="entry name" value="NinB"/>
    <property type="match status" value="1"/>
</dbReference>
<dbReference type="Proteomes" id="UP000028602">
    <property type="component" value="Unassembled WGS sequence"/>
</dbReference>
<organism evidence="1 2">
    <name type="scientific">Tatumella ptyseos ATCC 33301</name>
    <dbReference type="NCBI Taxonomy" id="1005995"/>
    <lineage>
        <taxon>Bacteria</taxon>
        <taxon>Pseudomonadati</taxon>
        <taxon>Pseudomonadota</taxon>
        <taxon>Gammaproteobacteria</taxon>
        <taxon>Enterobacterales</taxon>
        <taxon>Erwiniaceae</taxon>
        <taxon>Tatumella</taxon>
    </lineage>
</organism>